<organism evidence="2 3">
    <name type="scientific">Megasphaera intestinihominis</name>
    <dbReference type="NCBI Taxonomy" id="3133159"/>
    <lineage>
        <taxon>Bacteria</taxon>
        <taxon>Bacillati</taxon>
        <taxon>Bacillota</taxon>
        <taxon>Negativicutes</taxon>
        <taxon>Veillonellales</taxon>
        <taxon>Veillonellaceae</taxon>
        <taxon>Megasphaera</taxon>
    </lineage>
</organism>
<dbReference type="EMBL" id="JBBMEU010000106">
    <property type="protein sequence ID" value="MEQ2423244.1"/>
    <property type="molecule type" value="Genomic_DNA"/>
</dbReference>
<evidence type="ECO:0000259" key="1">
    <source>
        <dbReference type="Pfam" id="PF01385"/>
    </source>
</evidence>
<dbReference type="InterPro" id="IPR001959">
    <property type="entry name" value="Transposase"/>
</dbReference>
<evidence type="ECO:0000313" key="2">
    <source>
        <dbReference type="EMBL" id="MEQ2423244.1"/>
    </source>
</evidence>
<evidence type="ECO:0000313" key="3">
    <source>
        <dbReference type="Proteomes" id="UP001433088"/>
    </source>
</evidence>
<dbReference type="Proteomes" id="UP001433088">
    <property type="component" value="Unassembled WGS sequence"/>
</dbReference>
<comment type="caution">
    <text evidence="2">The sequence shown here is derived from an EMBL/GenBank/DDBJ whole genome shotgun (WGS) entry which is preliminary data.</text>
</comment>
<protein>
    <submittedName>
        <fullName evidence="2">Transposase</fullName>
    </submittedName>
</protein>
<name>A0ABV1CYN3_9FIRM</name>
<reference evidence="2 3" key="1">
    <citation type="submission" date="2024-03" db="EMBL/GenBank/DDBJ databases">
        <title>Human intestinal bacterial collection.</title>
        <authorList>
            <person name="Pauvert C."/>
            <person name="Hitch T.C.A."/>
            <person name="Clavel T."/>
        </authorList>
    </citation>
    <scope>NUCLEOTIDE SEQUENCE [LARGE SCALE GENOMIC DNA]</scope>
    <source>
        <strain evidence="2 3">CLA-AA-H81</strain>
    </source>
</reference>
<accession>A0ABV1CYN3</accession>
<keyword evidence="3" id="KW-1185">Reference proteome</keyword>
<feature type="non-terminal residue" evidence="2">
    <location>
        <position position="260"/>
    </location>
</feature>
<feature type="domain" description="Probable transposase IS891/IS1136/IS1341" evidence="1">
    <location>
        <begin position="178"/>
        <end position="260"/>
    </location>
</feature>
<dbReference type="RefSeq" id="WP_349174068.1">
    <property type="nucleotide sequence ID" value="NZ_JBBMEU010000106.1"/>
</dbReference>
<proteinExistence type="predicted"/>
<dbReference type="Pfam" id="PF01385">
    <property type="entry name" value="OrfB_IS605"/>
    <property type="match status" value="1"/>
</dbReference>
<sequence>MYLTQSNVIRGLAKQDYTMLREMCQYSNNLYNVAVYTIRQHYFDTQQFLRYEKNCHVCKKNENYSLLQAGVSQQILKVADRSFRSFFGLLQKVKSGDYGSKAVCLPHYREKGGLFNLILSTNAITIKNGFLTVPMSREYMKRHNGHRIRIPVPDRLKDKKIKEVRICPMYGGRYFKIQYCYLQDSEPVKTSSDRVLAIDLGLDNLAACVTNTGTSFLMDGRKLKSINQYWNKRKTRLQSIAAKQGQKTTNQLCQLAKKRN</sequence>
<gene>
    <name evidence="2" type="ORF">WMO23_10960</name>
</gene>